<evidence type="ECO:0000313" key="2">
    <source>
        <dbReference type="EMBL" id="CAD2167988.1"/>
    </source>
</evidence>
<evidence type="ECO:0000313" key="3">
    <source>
        <dbReference type="Proteomes" id="UP000580250"/>
    </source>
</evidence>
<accession>A0A6V7V1G3</accession>
<gene>
    <name evidence="2" type="ORF">MENT_LOCUS19316</name>
</gene>
<name>A0A6V7V1G3_MELEN</name>
<evidence type="ECO:0000256" key="1">
    <source>
        <dbReference type="SAM" id="MobiDB-lite"/>
    </source>
</evidence>
<protein>
    <submittedName>
        <fullName evidence="2">Uncharacterized protein</fullName>
    </submittedName>
</protein>
<dbReference type="Proteomes" id="UP000580250">
    <property type="component" value="Unassembled WGS sequence"/>
</dbReference>
<dbReference type="AlphaFoldDB" id="A0A6V7V1G3"/>
<feature type="region of interest" description="Disordered" evidence="1">
    <location>
        <begin position="1"/>
        <end position="22"/>
    </location>
</feature>
<proteinExistence type="predicted"/>
<reference evidence="2 3" key="1">
    <citation type="submission" date="2020-08" db="EMBL/GenBank/DDBJ databases">
        <authorList>
            <person name="Koutsovoulos G."/>
            <person name="Danchin GJ E."/>
        </authorList>
    </citation>
    <scope>NUCLEOTIDE SEQUENCE [LARGE SCALE GENOMIC DNA]</scope>
</reference>
<feature type="compositionally biased region" description="Polar residues" evidence="1">
    <location>
        <begin position="1"/>
        <end position="10"/>
    </location>
</feature>
<comment type="caution">
    <text evidence="2">The sequence shown here is derived from an EMBL/GenBank/DDBJ whole genome shotgun (WGS) entry which is preliminary data.</text>
</comment>
<dbReference type="EMBL" id="CAJEWN010000134">
    <property type="protein sequence ID" value="CAD2167988.1"/>
    <property type="molecule type" value="Genomic_DNA"/>
</dbReference>
<sequence>MAQTWKSVSQAKKGKFSKKPLEMDKLQQSIPAKIAPASDPPGPSCSTTKNLAFRLIINVTGLKNFSVDKTEKGIKIYAMNTDRGTYNVPSFVDIGTIDWKTEKGHLTLNGYRK</sequence>
<organism evidence="2 3">
    <name type="scientific">Meloidogyne enterolobii</name>
    <name type="common">Root-knot nematode worm</name>
    <name type="synonym">Meloidogyne mayaguensis</name>
    <dbReference type="NCBI Taxonomy" id="390850"/>
    <lineage>
        <taxon>Eukaryota</taxon>
        <taxon>Metazoa</taxon>
        <taxon>Ecdysozoa</taxon>
        <taxon>Nematoda</taxon>
        <taxon>Chromadorea</taxon>
        <taxon>Rhabditida</taxon>
        <taxon>Tylenchina</taxon>
        <taxon>Tylenchomorpha</taxon>
        <taxon>Tylenchoidea</taxon>
        <taxon>Meloidogynidae</taxon>
        <taxon>Meloidogyninae</taxon>
        <taxon>Meloidogyne</taxon>
    </lineage>
</organism>